<dbReference type="Proteomes" id="UP001365128">
    <property type="component" value="Unassembled WGS sequence"/>
</dbReference>
<name>A0ABR1MP59_9PEZI</name>
<gene>
    <name evidence="2" type="ORF">IWX46DRAFT_587348</name>
</gene>
<evidence type="ECO:0000313" key="3">
    <source>
        <dbReference type="Proteomes" id="UP001365128"/>
    </source>
</evidence>
<reference evidence="2 3" key="1">
    <citation type="submission" date="2024-04" db="EMBL/GenBank/DDBJ databases">
        <title>Phyllosticta paracitricarpa is synonymous to the EU quarantine fungus P. citricarpa based on phylogenomic analyses.</title>
        <authorList>
            <consortium name="Lawrence Berkeley National Laboratory"/>
            <person name="Van Ingen-Buijs V.A."/>
            <person name="Van Westerhoven A.C."/>
            <person name="Haridas S."/>
            <person name="Skiadas P."/>
            <person name="Martin F."/>
            <person name="Groenewald J.Z."/>
            <person name="Crous P.W."/>
            <person name="Seidl M.F."/>
        </authorList>
    </citation>
    <scope>NUCLEOTIDE SEQUENCE [LARGE SCALE GENOMIC DNA]</scope>
    <source>
        <strain evidence="2 3">CBS 122670</strain>
    </source>
</reference>
<keyword evidence="3" id="KW-1185">Reference proteome</keyword>
<comment type="caution">
    <text evidence="2">The sequence shown here is derived from an EMBL/GenBank/DDBJ whole genome shotgun (WGS) entry which is preliminary data.</text>
</comment>
<dbReference type="EMBL" id="JBBPDW010000002">
    <property type="protein sequence ID" value="KAK7555521.1"/>
    <property type="molecule type" value="Genomic_DNA"/>
</dbReference>
<feature type="compositionally biased region" description="Basic residues" evidence="1">
    <location>
        <begin position="43"/>
        <end position="58"/>
    </location>
</feature>
<evidence type="ECO:0000256" key="1">
    <source>
        <dbReference type="SAM" id="MobiDB-lite"/>
    </source>
</evidence>
<proteinExistence type="predicted"/>
<organism evidence="2 3">
    <name type="scientific">Phyllosticta citricarpa</name>
    <dbReference type="NCBI Taxonomy" id="55181"/>
    <lineage>
        <taxon>Eukaryota</taxon>
        <taxon>Fungi</taxon>
        <taxon>Dikarya</taxon>
        <taxon>Ascomycota</taxon>
        <taxon>Pezizomycotina</taxon>
        <taxon>Dothideomycetes</taxon>
        <taxon>Dothideomycetes incertae sedis</taxon>
        <taxon>Botryosphaeriales</taxon>
        <taxon>Phyllostictaceae</taxon>
        <taxon>Phyllosticta</taxon>
    </lineage>
</organism>
<evidence type="ECO:0000313" key="2">
    <source>
        <dbReference type="EMBL" id="KAK7555521.1"/>
    </source>
</evidence>
<accession>A0ABR1MP59</accession>
<sequence length="122" mass="13668">MGRCLSAILYVLRGQARTVKEPATHPTITNYTSRNREDPKRETKIKKPATSRHHHGRARAANLTNQPAAQTRLVRLCHPTASPARMDAHFSHPLIEPVFKLCDPAFCVSHRLTRLVDVDGKG</sequence>
<protein>
    <submittedName>
        <fullName evidence="2">Uncharacterized protein</fullName>
    </submittedName>
</protein>
<feature type="region of interest" description="Disordered" evidence="1">
    <location>
        <begin position="23"/>
        <end position="67"/>
    </location>
</feature>